<name>A0A151ZG43_TIELA</name>
<dbReference type="InParanoid" id="A0A151ZG43"/>
<proteinExistence type="predicted"/>
<evidence type="ECO:0000313" key="1">
    <source>
        <dbReference type="EMBL" id="KYQ92938.1"/>
    </source>
</evidence>
<gene>
    <name evidence="1" type="ORF">DLAC_05535</name>
</gene>
<keyword evidence="2" id="KW-1185">Reference proteome</keyword>
<dbReference type="OrthoDB" id="18485at2759"/>
<evidence type="ECO:0000313" key="2">
    <source>
        <dbReference type="Proteomes" id="UP000076078"/>
    </source>
</evidence>
<dbReference type="EMBL" id="LODT01000028">
    <property type="protein sequence ID" value="KYQ92938.1"/>
    <property type="molecule type" value="Genomic_DNA"/>
</dbReference>
<reference evidence="1 2" key="1">
    <citation type="submission" date="2015-12" db="EMBL/GenBank/DDBJ databases">
        <title>Dictyostelia acquired genes for synthesis and detection of signals that induce cell-type specialization by lateral gene transfer from prokaryotes.</title>
        <authorList>
            <person name="Gloeckner G."/>
            <person name="Schaap P."/>
        </authorList>
    </citation>
    <scope>NUCLEOTIDE SEQUENCE [LARGE SCALE GENOMIC DNA]</scope>
    <source>
        <strain evidence="1 2">TK</strain>
    </source>
</reference>
<accession>A0A151ZG43</accession>
<dbReference type="Proteomes" id="UP000076078">
    <property type="component" value="Unassembled WGS sequence"/>
</dbReference>
<protein>
    <submittedName>
        <fullName evidence="1">Uncharacterized protein</fullName>
    </submittedName>
</protein>
<dbReference type="AlphaFoldDB" id="A0A151ZG43"/>
<organism evidence="1 2">
    <name type="scientific">Tieghemostelium lacteum</name>
    <name type="common">Slime mold</name>
    <name type="synonym">Dictyostelium lacteum</name>
    <dbReference type="NCBI Taxonomy" id="361077"/>
    <lineage>
        <taxon>Eukaryota</taxon>
        <taxon>Amoebozoa</taxon>
        <taxon>Evosea</taxon>
        <taxon>Eumycetozoa</taxon>
        <taxon>Dictyostelia</taxon>
        <taxon>Dictyosteliales</taxon>
        <taxon>Raperosteliaceae</taxon>
        <taxon>Tieghemostelium</taxon>
    </lineage>
</organism>
<sequence length="181" mass="21154">MANTNIDLDEIDKLIEGRYTNINSFFKSEAFKESTKSWKEQRDSLRESLVEFWNDKDERLSFCSWWPGLFNDIKSAILMTSIEDLQQTLDKYNDYAPLVCPELSNIDSFVNESTQEQYLFKMISFSVDSKENDVAVFKGLAQMKIQFHNMDNIEEPNVVIQSLLVLRLLRTIANNNIFLNI</sequence>
<comment type="caution">
    <text evidence="1">The sequence shown here is derived from an EMBL/GenBank/DDBJ whole genome shotgun (WGS) entry which is preliminary data.</text>
</comment>
<dbReference type="FunCoup" id="A0A151ZG43">
    <property type="interactions" value="738"/>
</dbReference>
<dbReference type="OMA" id="VENWREQ"/>